<feature type="transmembrane region" description="Helical" evidence="3">
    <location>
        <begin position="292"/>
        <end position="311"/>
    </location>
</feature>
<feature type="transmembrane region" description="Helical" evidence="3">
    <location>
        <begin position="184"/>
        <end position="204"/>
    </location>
</feature>
<name>A0ABQ8FH94_9FUNG</name>
<feature type="transmembrane region" description="Helical" evidence="3">
    <location>
        <begin position="126"/>
        <end position="146"/>
    </location>
</feature>
<feature type="transmembrane region" description="Helical" evidence="3">
    <location>
        <begin position="323"/>
        <end position="342"/>
    </location>
</feature>
<feature type="transmembrane region" description="Helical" evidence="3">
    <location>
        <begin position="152"/>
        <end position="172"/>
    </location>
</feature>
<gene>
    <name evidence="5" type="ORF">BASA50_004939</name>
</gene>
<evidence type="ECO:0000313" key="6">
    <source>
        <dbReference type="Proteomes" id="UP001648503"/>
    </source>
</evidence>
<reference evidence="5 6" key="1">
    <citation type="submission" date="2021-02" db="EMBL/GenBank/DDBJ databases">
        <title>Variation within the Batrachochytrium salamandrivorans European outbreak.</title>
        <authorList>
            <person name="Kelly M."/>
            <person name="Pasmans F."/>
            <person name="Shea T.P."/>
            <person name="Munoz J.F."/>
            <person name="Carranza S."/>
            <person name="Cuomo C.A."/>
            <person name="Martel A."/>
        </authorList>
    </citation>
    <scope>NUCLEOTIDE SEQUENCE [LARGE SCALE GENOMIC DNA]</scope>
    <source>
        <strain evidence="5 6">AMFP18/2</strain>
    </source>
</reference>
<comment type="caution">
    <text evidence="5">The sequence shown here is derived from an EMBL/GenBank/DDBJ whole genome shotgun (WGS) entry which is preliminary data.</text>
</comment>
<keyword evidence="3" id="KW-0472">Membrane</keyword>
<evidence type="ECO:0000313" key="5">
    <source>
        <dbReference type="EMBL" id="KAH6596753.1"/>
    </source>
</evidence>
<keyword evidence="6" id="KW-1185">Reference proteome</keyword>
<comment type="subcellular location">
    <subcellularLocation>
        <location evidence="1">Membrane</location>
        <topology evidence="1">Multi-pass membrane protein</topology>
    </subcellularLocation>
</comment>
<feature type="transmembrane region" description="Helical" evidence="3">
    <location>
        <begin position="348"/>
        <end position="370"/>
    </location>
</feature>
<feature type="transmembrane region" description="Helical" evidence="3">
    <location>
        <begin position="257"/>
        <end position="280"/>
    </location>
</feature>
<dbReference type="SUPFAM" id="SSF103473">
    <property type="entry name" value="MFS general substrate transporter"/>
    <property type="match status" value="1"/>
</dbReference>
<feature type="transmembrane region" description="Helical" evidence="3">
    <location>
        <begin position="90"/>
        <end position="114"/>
    </location>
</feature>
<dbReference type="InterPro" id="IPR020846">
    <property type="entry name" value="MFS_dom"/>
</dbReference>
<dbReference type="EMBL" id="JAFCIX010000193">
    <property type="protein sequence ID" value="KAH6596753.1"/>
    <property type="molecule type" value="Genomic_DNA"/>
</dbReference>
<feature type="non-terminal residue" evidence="5">
    <location>
        <position position="464"/>
    </location>
</feature>
<evidence type="ECO:0000256" key="3">
    <source>
        <dbReference type="SAM" id="Phobius"/>
    </source>
</evidence>
<evidence type="ECO:0000256" key="2">
    <source>
        <dbReference type="ARBA" id="ARBA00006727"/>
    </source>
</evidence>
<dbReference type="PANTHER" id="PTHR11360">
    <property type="entry name" value="MONOCARBOXYLATE TRANSPORTER"/>
    <property type="match status" value="1"/>
</dbReference>
<comment type="similarity">
    <text evidence="2">Belongs to the major facilitator superfamily. Monocarboxylate porter (TC 2.A.1.13) family.</text>
</comment>
<dbReference type="Gene3D" id="1.20.1250.20">
    <property type="entry name" value="MFS general substrate transporter like domains"/>
    <property type="match status" value="2"/>
</dbReference>
<keyword evidence="3" id="KW-1133">Transmembrane helix</keyword>
<evidence type="ECO:0000259" key="4">
    <source>
        <dbReference type="PROSITE" id="PS50850"/>
    </source>
</evidence>
<protein>
    <recommendedName>
        <fullName evidence="4">Major facilitator superfamily (MFS) profile domain-containing protein</fullName>
    </recommendedName>
</protein>
<dbReference type="Pfam" id="PF07690">
    <property type="entry name" value="MFS_1"/>
    <property type="match status" value="1"/>
</dbReference>
<dbReference type="PROSITE" id="PS50850">
    <property type="entry name" value="MFS"/>
    <property type="match status" value="1"/>
</dbReference>
<dbReference type="InterPro" id="IPR050327">
    <property type="entry name" value="Proton-linked_MCT"/>
</dbReference>
<keyword evidence="3" id="KW-0812">Transmembrane</keyword>
<feature type="transmembrane region" description="Helical" evidence="3">
    <location>
        <begin position="55"/>
        <end position="78"/>
    </location>
</feature>
<feature type="domain" description="Major facilitator superfamily (MFS) profile" evidence="4">
    <location>
        <begin position="56"/>
        <end position="464"/>
    </location>
</feature>
<feature type="transmembrane region" description="Helical" evidence="3">
    <location>
        <begin position="216"/>
        <end position="237"/>
    </location>
</feature>
<sequence>MSKSGLDGKFAKDTASNTLDTDKDDRRISVTASTQKTYVVQASFLSLTPEPDCGYGWVIVASSFMIHCISIGLLSSFGVFQQAYTEVPEFAGSSAVAIAFIGSLGSAGLPLFSIMAGRLADKYTPCIVCSCGALIVLASLVIASFATEIWHLFIAQGFLLGMGASLTYIPGISIVSDWFIKRRGVAVGIAAAGAGAGGLILGPLLRALISKVGWRWTLRLIGVGGGGILLISAYLLVKRTNTKKNPTIDLSWFKDKIFLLLYFSSMVSSFAYFVPFFFIPTYSIQHGLTREQGALLVGILNGASGVGRIVLGFVADYIGATNAITMCITVATLLVFGLWPVATTFSTILAFVLLFGFFVGGFAALMRTVVAHLFGSKGNIPTITGLNYSLTVNYRSRIFFDVVMGKAYYGLELVGGNKSHLAPLQTTINKGIRLFTGARLSTAIGPLLVETGIGSLLTRSLVSR</sequence>
<evidence type="ECO:0000256" key="1">
    <source>
        <dbReference type="ARBA" id="ARBA00004141"/>
    </source>
</evidence>
<dbReference type="InterPro" id="IPR036259">
    <property type="entry name" value="MFS_trans_sf"/>
</dbReference>
<proteinExistence type="inferred from homology"/>
<organism evidence="5 6">
    <name type="scientific">Batrachochytrium salamandrivorans</name>
    <dbReference type="NCBI Taxonomy" id="1357716"/>
    <lineage>
        <taxon>Eukaryota</taxon>
        <taxon>Fungi</taxon>
        <taxon>Fungi incertae sedis</taxon>
        <taxon>Chytridiomycota</taxon>
        <taxon>Chytridiomycota incertae sedis</taxon>
        <taxon>Chytridiomycetes</taxon>
        <taxon>Rhizophydiales</taxon>
        <taxon>Rhizophydiales incertae sedis</taxon>
        <taxon>Batrachochytrium</taxon>
    </lineage>
</organism>
<dbReference type="InterPro" id="IPR011701">
    <property type="entry name" value="MFS"/>
</dbReference>
<dbReference type="Proteomes" id="UP001648503">
    <property type="component" value="Unassembled WGS sequence"/>
</dbReference>
<dbReference type="PANTHER" id="PTHR11360:SF284">
    <property type="entry name" value="EG:103B4.3 PROTEIN-RELATED"/>
    <property type="match status" value="1"/>
</dbReference>
<accession>A0ABQ8FH94</accession>